<dbReference type="InterPro" id="IPR034074">
    <property type="entry name" value="Y4bN_pept_dom"/>
</dbReference>
<accession>A0A455TNB9</accession>
<dbReference type="SUPFAM" id="SSF52743">
    <property type="entry name" value="Subtilisin-like"/>
    <property type="match status" value="1"/>
</dbReference>
<feature type="region of interest" description="Disordered" evidence="1">
    <location>
        <begin position="729"/>
        <end position="751"/>
    </location>
</feature>
<dbReference type="EMBL" id="AP019405">
    <property type="protein sequence ID" value="BBI29581.1"/>
    <property type="molecule type" value="Genomic_DNA"/>
</dbReference>
<proteinExistence type="predicted"/>
<dbReference type="Pfam" id="PF00082">
    <property type="entry name" value="Peptidase_S8"/>
    <property type="match status" value="1"/>
</dbReference>
<feature type="compositionally biased region" description="Basic and acidic residues" evidence="1">
    <location>
        <begin position="1"/>
        <end position="10"/>
    </location>
</feature>
<dbReference type="RefSeq" id="WP_071844676.1">
    <property type="nucleotide sequence ID" value="NZ_AP019401.1"/>
</dbReference>
<organism evidence="4">
    <name type="scientific">Klebsiella pneumoniae</name>
    <dbReference type="NCBI Taxonomy" id="573"/>
    <lineage>
        <taxon>Bacteria</taxon>
        <taxon>Pseudomonadati</taxon>
        <taxon>Pseudomonadota</taxon>
        <taxon>Gammaproteobacteria</taxon>
        <taxon>Enterobacterales</taxon>
        <taxon>Enterobacteriaceae</taxon>
        <taxon>Klebsiella/Raoultella group</taxon>
        <taxon>Klebsiella</taxon>
        <taxon>Klebsiella pneumoniae complex</taxon>
    </lineage>
</organism>
<keyword evidence="4" id="KW-0614">Plasmid</keyword>
<evidence type="ECO:0000313" key="4">
    <source>
        <dbReference type="EMBL" id="BBI29581.1"/>
    </source>
</evidence>
<dbReference type="InterPro" id="IPR036852">
    <property type="entry name" value="Peptidase_S8/S53_dom_sf"/>
</dbReference>
<geneLocation type="plasmid" evidence="3">
    <name>pE013</name>
</geneLocation>
<dbReference type="GO" id="GO:0006508">
    <property type="term" value="P:proteolysis"/>
    <property type="evidence" value="ECO:0007669"/>
    <property type="project" value="InterPro"/>
</dbReference>
<feature type="compositionally biased region" description="Polar residues" evidence="1">
    <location>
        <begin position="15"/>
        <end position="24"/>
    </location>
</feature>
<sequence length="836" mass="93133">MTEQTNDKRLHLSLPKNSTAQPYTAHSLGGGGSTLLPERDRQAHGVALRTQLQQVKEMSAQIREGQENLELISGLGMQIEFIGQPDVELAFESLGNERGRNKDQHIEVLSIHKEGDITSANVFVPDGKLVHFENYIQDYLTEKRRADGVSADHKSLINTLSAIRLAEIKSLWTDDLSLLPSDPDEAFWWEVWLPVRGNRNAVVTDFHRISHATGCQVSEHKVDFPERTITWMYGSQSQFSQARLVLNCVAELRRAKDTAEFFEGLPALEQQLWVDDALRRLQVPSPEDNVPYICLLDSGINRGHAMLAPVLHQQDMHTVNDAWGVNDTANHGTGLAGVAIYGDMIDALSSTDAIEVGHRLESVKLTPNYGANVGDAKQHAYLFSSAVTRPEILNGQRKRIFSSAVTATAYRDFGRPSAWSSMVDSLAVDALAETPFPRLFVLSAGNIVDRDHWGNYPASLSVNQIHDPGQSWNALTVGAFTDKVELNEPEFIPVADQGALSPFTTTSMGWEPVWPFKPDVVFEGGNAAANTEFVDNFASLELLTTSASSHRQFWTTNATSAASALCARMAARLMAQYPEYRPETIRALITHSAQWTPAMLRMYPARNKSGFAQLIRHCGWGSPDVERALWSVKNSLTLVAEDSLYPYRKTRDGIKTRDLNLHALPWPLEQLQELQDTQVELRVTLSYFIEPNPSARGSSSRYHYPSHRLRFAMKRQTESLDEFKTRINAAAESEESEHGTTGNDDNWSLGATQRHKGSLHQDIWRGAAAELASCGYLAVYPAQGWWRTRGALQRFDSEAKYSLVVSIHAPEADVDLYAAVETLVENMVENPVEIMG</sequence>
<dbReference type="AlphaFoldDB" id="A0A455TNB9"/>
<protein>
    <recommendedName>
        <fullName evidence="2">Peptidase S8/S53 domain-containing protein</fullName>
    </recommendedName>
</protein>
<reference evidence="4" key="1">
    <citation type="submission" date="2019-01" db="EMBL/GenBank/DDBJ databases">
        <title>Genomic characterization of novel carbapenem resistance plasmid carrying blaIMP-6 in northern Osaka.</title>
        <authorList>
            <person name="Abe R."/>
            <person name="Akeda Y."/>
            <person name="Sugawara Y."/>
            <person name="Yamamoto N."/>
            <person name="Tomono K."/>
            <person name="Takeuchi D."/>
            <person name="Kawahara R."/>
            <person name="Hamada S."/>
        </authorList>
    </citation>
    <scope>NUCLEOTIDE SEQUENCE</scope>
    <source>
        <strain evidence="3">E013</strain>
        <strain evidence="4">E196</strain>
        <plasmid evidence="3">pE013</plasmid>
        <plasmid evidence="4">pE196_IMP6</plasmid>
    </source>
</reference>
<evidence type="ECO:0000259" key="2">
    <source>
        <dbReference type="Pfam" id="PF00082"/>
    </source>
</evidence>
<evidence type="ECO:0000313" key="3">
    <source>
        <dbReference type="EMBL" id="BBI29012.1"/>
    </source>
</evidence>
<name>A0A455TNB9_KLEPN</name>
<dbReference type="InterPro" id="IPR000209">
    <property type="entry name" value="Peptidase_S8/S53_dom"/>
</dbReference>
<feature type="region of interest" description="Disordered" evidence="1">
    <location>
        <begin position="1"/>
        <end position="37"/>
    </location>
</feature>
<feature type="compositionally biased region" description="Polar residues" evidence="1">
    <location>
        <begin position="739"/>
        <end position="751"/>
    </location>
</feature>
<dbReference type="EMBL" id="AP019401">
    <property type="protein sequence ID" value="BBI29012.1"/>
    <property type="molecule type" value="Genomic_DNA"/>
</dbReference>
<dbReference type="CDD" id="cd04847">
    <property type="entry name" value="Peptidases_S8_Subtilisin_like_2"/>
    <property type="match status" value="1"/>
</dbReference>
<feature type="domain" description="Peptidase S8/S53" evidence="2">
    <location>
        <begin position="292"/>
        <end position="621"/>
    </location>
</feature>
<dbReference type="Gene3D" id="3.40.50.200">
    <property type="entry name" value="Peptidase S8/S53 domain"/>
    <property type="match status" value="1"/>
</dbReference>
<geneLocation type="plasmid" evidence="4">
    <name>pE196_IMP6</name>
</geneLocation>
<evidence type="ECO:0000256" key="1">
    <source>
        <dbReference type="SAM" id="MobiDB-lite"/>
    </source>
</evidence>
<dbReference type="GO" id="GO:0004252">
    <property type="term" value="F:serine-type endopeptidase activity"/>
    <property type="evidence" value="ECO:0007669"/>
    <property type="project" value="InterPro"/>
</dbReference>